<evidence type="ECO:0000313" key="15">
    <source>
        <dbReference type="EMBL" id="PCH61807.1"/>
    </source>
</evidence>
<name>A0A2A4MPY0_9GAMM</name>
<evidence type="ECO:0000256" key="5">
    <source>
        <dbReference type="ARBA" id="ARBA00022692"/>
    </source>
</evidence>
<dbReference type="SUPFAM" id="SSF56935">
    <property type="entry name" value="Porins"/>
    <property type="match status" value="1"/>
</dbReference>
<evidence type="ECO:0008006" key="17">
    <source>
        <dbReference type="Google" id="ProtNLM"/>
    </source>
</evidence>
<keyword evidence="4 11" id="KW-1134">Transmembrane beta strand</keyword>
<dbReference type="GO" id="GO:0009279">
    <property type="term" value="C:cell outer membrane"/>
    <property type="evidence" value="ECO:0007669"/>
    <property type="project" value="UniProtKB-SubCell"/>
</dbReference>
<comment type="subcellular location">
    <subcellularLocation>
        <location evidence="1 11">Cell outer membrane</location>
        <topology evidence="1 11">Multi-pass membrane protein</topology>
    </subcellularLocation>
</comment>
<dbReference type="Gene3D" id="2.40.170.20">
    <property type="entry name" value="TonB-dependent receptor, beta-barrel domain"/>
    <property type="match status" value="1"/>
</dbReference>
<dbReference type="InterPro" id="IPR012910">
    <property type="entry name" value="Plug_dom"/>
</dbReference>
<keyword evidence="7 12" id="KW-0798">TonB box</keyword>
<dbReference type="GO" id="GO:0015232">
    <property type="term" value="F:heme transmembrane transporter activity"/>
    <property type="evidence" value="ECO:0007669"/>
    <property type="project" value="InterPro"/>
</dbReference>
<dbReference type="PANTHER" id="PTHR30069:SF29">
    <property type="entry name" value="HEMOGLOBIN AND HEMOGLOBIN-HAPTOGLOBIN-BINDING PROTEIN 1-RELATED"/>
    <property type="match status" value="1"/>
</dbReference>
<dbReference type="InterPro" id="IPR036942">
    <property type="entry name" value="Beta-barrel_TonB_sf"/>
</dbReference>
<keyword evidence="8 11" id="KW-0472">Membrane</keyword>
<dbReference type="InterPro" id="IPR039426">
    <property type="entry name" value="TonB-dep_rcpt-like"/>
</dbReference>
<evidence type="ECO:0000256" key="2">
    <source>
        <dbReference type="ARBA" id="ARBA00008143"/>
    </source>
</evidence>
<dbReference type="Gene3D" id="2.170.130.10">
    <property type="entry name" value="TonB-dependent receptor, plug domain"/>
    <property type="match status" value="1"/>
</dbReference>
<dbReference type="CDD" id="cd01347">
    <property type="entry name" value="ligand_gated_channel"/>
    <property type="match status" value="1"/>
</dbReference>
<feature type="domain" description="TonB-dependent receptor-like beta-barrel" evidence="13">
    <location>
        <begin position="288"/>
        <end position="710"/>
    </location>
</feature>
<evidence type="ECO:0000256" key="7">
    <source>
        <dbReference type="ARBA" id="ARBA00023077"/>
    </source>
</evidence>
<dbReference type="InterPro" id="IPR010949">
    <property type="entry name" value="TonB_Hb/transfer/lactofer_rcpt"/>
</dbReference>
<sequence>MDIVAASVLPTSQCRGFSLKLILIMVTVLPAWFSETAMAQTGNVRTEELIITATRLPRTIENIAGTVTVISAEAMEYELVEDLNDIVRYQPGLALDSANRGGNLGFRIRGIGGNRVLTVIDGIRSSDIYAAGPSAYGKDSFDTDNLKSIEIVRGPASVLYGADAMGGAVLVNSKSPRDITNGSDGSYLKLRSSIADADNQSKLGFTGAYQSGNIGTILDYTHREFEQQSVNGPGSLNPQDGESDALQLKTVLEFSADKTLTLSFGAYTEAIKTTLKSDLSTSVSSSIAQDETDRLAFGVGYRWNSNRLIADDIQLALNYQLTEALQNTVQTRTSYSFLNAADPSTYSGTLAIRNTDFGFNQETAALNLNLWKNFEIASISHAIAYGLNFDETATERPRNRCDQEISTGVESCQISAYPFAPSENFPNKTFPDSNTKRFGIYLQDEIIIANTGLTVIPGYRYDRYQMSASLDGLVDAGALIEGFGDFDISDIDEGASSLSLGVIYDVSDRISVFSQYAEGYRPPNFDEANQAFVNLGYGYATIPNPQLEAESSRGVELGVRATLDNAFISVVTFQNRYSNFIESTFVGQQDGISLFQDRNIAAVEIQGAEVSSNWYVSNQWQVRASMAYIKGDNKTANTPLDSVDPLTAVVGLRYDSSHRKWGGELIVTAVDKKDSLSSSELATANSYTTTDLIAFYKINDSAMFRLGLFNMFDQEYSRWTSLSGLPASNTVAIENSVQPGFNFRLGFSYEL</sequence>
<comment type="similarity">
    <text evidence="2">Belongs to the TonB-dependent receptor family. Hemoglobin/haptoglobin binding protein subfamily.</text>
</comment>
<keyword evidence="9" id="KW-0675">Receptor</keyword>
<evidence type="ECO:0000313" key="16">
    <source>
        <dbReference type="Proteomes" id="UP000218172"/>
    </source>
</evidence>
<dbReference type="PROSITE" id="PS52016">
    <property type="entry name" value="TONB_DEPENDENT_REC_3"/>
    <property type="match status" value="1"/>
</dbReference>
<keyword evidence="6" id="KW-0732">Signal</keyword>
<keyword evidence="5 11" id="KW-0812">Transmembrane</keyword>
<dbReference type="PANTHER" id="PTHR30069">
    <property type="entry name" value="TONB-DEPENDENT OUTER MEMBRANE RECEPTOR"/>
    <property type="match status" value="1"/>
</dbReference>
<evidence type="ECO:0000256" key="12">
    <source>
        <dbReference type="RuleBase" id="RU003357"/>
    </source>
</evidence>
<dbReference type="NCBIfam" id="TIGR01785">
    <property type="entry name" value="TonB-hemin"/>
    <property type="match status" value="1"/>
</dbReference>
<evidence type="ECO:0000256" key="6">
    <source>
        <dbReference type="ARBA" id="ARBA00022729"/>
    </source>
</evidence>
<gene>
    <name evidence="15" type="ORF">COC19_04170</name>
</gene>
<dbReference type="InterPro" id="IPR011276">
    <property type="entry name" value="TonB_haem/Hb_rcpt"/>
</dbReference>
<evidence type="ECO:0000256" key="10">
    <source>
        <dbReference type="ARBA" id="ARBA00023237"/>
    </source>
</evidence>
<dbReference type="GO" id="GO:0015344">
    <property type="term" value="F:siderophore uptake transmembrane transporter activity"/>
    <property type="evidence" value="ECO:0007669"/>
    <property type="project" value="TreeGrafter"/>
</dbReference>
<dbReference type="Pfam" id="PF00593">
    <property type="entry name" value="TonB_dep_Rec_b-barrel"/>
    <property type="match status" value="1"/>
</dbReference>
<reference evidence="16" key="1">
    <citation type="submission" date="2017-08" db="EMBL/GenBank/DDBJ databases">
        <title>A dynamic microbial community with high functional redundancy inhabits the cold, oxic subseafloor aquifer.</title>
        <authorList>
            <person name="Tully B.J."/>
            <person name="Wheat C.G."/>
            <person name="Glazer B.T."/>
            <person name="Huber J.A."/>
        </authorList>
    </citation>
    <scope>NUCLEOTIDE SEQUENCE [LARGE SCALE GENOMIC DNA]</scope>
</reference>
<keyword evidence="10 11" id="KW-0998">Cell outer membrane</keyword>
<accession>A0A2A4MPY0</accession>
<dbReference type="EMBL" id="NVQR01000057">
    <property type="protein sequence ID" value="PCH61807.1"/>
    <property type="molecule type" value="Genomic_DNA"/>
</dbReference>
<evidence type="ECO:0000256" key="11">
    <source>
        <dbReference type="PROSITE-ProRule" id="PRU01360"/>
    </source>
</evidence>
<evidence type="ECO:0000256" key="4">
    <source>
        <dbReference type="ARBA" id="ARBA00022452"/>
    </source>
</evidence>
<protein>
    <recommendedName>
        <fullName evidence="17">TonB-dependent receptor</fullName>
    </recommendedName>
</protein>
<feature type="domain" description="TonB-dependent receptor plug" evidence="14">
    <location>
        <begin position="61"/>
        <end position="168"/>
    </location>
</feature>
<proteinExistence type="inferred from homology"/>
<organism evidence="15 16">
    <name type="scientific">SAR86 cluster bacterium</name>
    <dbReference type="NCBI Taxonomy" id="2030880"/>
    <lineage>
        <taxon>Bacteria</taxon>
        <taxon>Pseudomonadati</taxon>
        <taxon>Pseudomonadota</taxon>
        <taxon>Gammaproteobacteria</taxon>
        <taxon>SAR86 cluster</taxon>
    </lineage>
</organism>
<dbReference type="Proteomes" id="UP000218172">
    <property type="component" value="Unassembled WGS sequence"/>
</dbReference>
<evidence type="ECO:0000256" key="9">
    <source>
        <dbReference type="ARBA" id="ARBA00023170"/>
    </source>
</evidence>
<dbReference type="AlphaFoldDB" id="A0A2A4MPY0"/>
<dbReference type="Pfam" id="PF07715">
    <property type="entry name" value="Plug"/>
    <property type="match status" value="1"/>
</dbReference>
<evidence type="ECO:0000259" key="14">
    <source>
        <dbReference type="Pfam" id="PF07715"/>
    </source>
</evidence>
<dbReference type="GO" id="GO:0044718">
    <property type="term" value="P:siderophore transmembrane transport"/>
    <property type="evidence" value="ECO:0007669"/>
    <property type="project" value="TreeGrafter"/>
</dbReference>
<dbReference type="InterPro" id="IPR037066">
    <property type="entry name" value="Plug_dom_sf"/>
</dbReference>
<evidence type="ECO:0000256" key="8">
    <source>
        <dbReference type="ARBA" id="ARBA00023136"/>
    </source>
</evidence>
<dbReference type="NCBIfam" id="TIGR01786">
    <property type="entry name" value="TonB-hemlactrns"/>
    <property type="match status" value="1"/>
</dbReference>
<comment type="caution">
    <text evidence="15">The sequence shown here is derived from an EMBL/GenBank/DDBJ whole genome shotgun (WGS) entry which is preliminary data.</text>
</comment>
<dbReference type="InterPro" id="IPR000531">
    <property type="entry name" value="Beta-barrel_TonB"/>
</dbReference>
<evidence type="ECO:0000256" key="3">
    <source>
        <dbReference type="ARBA" id="ARBA00022448"/>
    </source>
</evidence>
<evidence type="ECO:0000259" key="13">
    <source>
        <dbReference type="Pfam" id="PF00593"/>
    </source>
</evidence>
<evidence type="ECO:0000256" key="1">
    <source>
        <dbReference type="ARBA" id="ARBA00004571"/>
    </source>
</evidence>
<keyword evidence="3 11" id="KW-0813">Transport</keyword>